<organism evidence="4 5">
    <name type="scientific">Emiliania huxleyi (strain CCMP1516)</name>
    <dbReference type="NCBI Taxonomy" id="280463"/>
    <lineage>
        <taxon>Eukaryota</taxon>
        <taxon>Haptista</taxon>
        <taxon>Haptophyta</taxon>
        <taxon>Prymnesiophyceae</taxon>
        <taxon>Isochrysidales</taxon>
        <taxon>Noelaerhabdaceae</taxon>
        <taxon>Emiliania</taxon>
    </lineage>
</organism>
<feature type="compositionally biased region" description="Polar residues" evidence="1">
    <location>
        <begin position="203"/>
        <end position="214"/>
    </location>
</feature>
<dbReference type="AlphaFoldDB" id="A0A0D3J4J1"/>
<dbReference type="PROSITE" id="PS51294">
    <property type="entry name" value="HTH_MYB"/>
    <property type="match status" value="2"/>
</dbReference>
<reference evidence="4" key="2">
    <citation type="submission" date="2024-10" db="UniProtKB">
        <authorList>
            <consortium name="EnsemblProtists"/>
        </authorList>
    </citation>
    <scope>IDENTIFICATION</scope>
</reference>
<proteinExistence type="predicted"/>
<dbReference type="PANTHER" id="PTHR45614">
    <property type="entry name" value="MYB PROTEIN-RELATED"/>
    <property type="match status" value="1"/>
</dbReference>
<evidence type="ECO:0000313" key="4">
    <source>
        <dbReference type="EnsemblProtists" id="EOD18426"/>
    </source>
</evidence>
<dbReference type="PaxDb" id="2903-EOD18426"/>
<dbReference type="CDD" id="cd00167">
    <property type="entry name" value="SANT"/>
    <property type="match status" value="2"/>
</dbReference>
<feature type="domain" description="Myb-like" evidence="2">
    <location>
        <begin position="77"/>
        <end position="101"/>
    </location>
</feature>
<dbReference type="SUPFAM" id="SSF46689">
    <property type="entry name" value="Homeodomain-like"/>
    <property type="match status" value="1"/>
</dbReference>
<feature type="domain" description="HTH myb-type" evidence="3">
    <location>
        <begin position="12"/>
        <end position="62"/>
    </location>
</feature>
<reference evidence="5" key="1">
    <citation type="journal article" date="2013" name="Nature">
        <title>Pan genome of the phytoplankton Emiliania underpins its global distribution.</title>
        <authorList>
            <person name="Read B.A."/>
            <person name="Kegel J."/>
            <person name="Klute M.J."/>
            <person name="Kuo A."/>
            <person name="Lefebvre S.C."/>
            <person name="Maumus F."/>
            <person name="Mayer C."/>
            <person name="Miller J."/>
            <person name="Monier A."/>
            <person name="Salamov A."/>
            <person name="Young J."/>
            <person name="Aguilar M."/>
            <person name="Claverie J.M."/>
            <person name="Frickenhaus S."/>
            <person name="Gonzalez K."/>
            <person name="Herman E.K."/>
            <person name="Lin Y.C."/>
            <person name="Napier J."/>
            <person name="Ogata H."/>
            <person name="Sarno A.F."/>
            <person name="Shmutz J."/>
            <person name="Schroeder D."/>
            <person name="de Vargas C."/>
            <person name="Verret F."/>
            <person name="von Dassow P."/>
            <person name="Valentin K."/>
            <person name="Van de Peer Y."/>
            <person name="Wheeler G."/>
            <person name="Dacks J.B."/>
            <person name="Delwiche C.F."/>
            <person name="Dyhrman S.T."/>
            <person name="Glockner G."/>
            <person name="John U."/>
            <person name="Richards T."/>
            <person name="Worden A.Z."/>
            <person name="Zhang X."/>
            <person name="Grigoriev I.V."/>
            <person name="Allen A.E."/>
            <person name="Bidle K."/>
            <person name="Borodovsky M."/>
            <person name="Bowler C."/>
            <person name="Brownlee C."/>
            <person name="Cock J.M."/>
            <person name="Elias M."/>
            <person name="Gladyshev V.N."/>
            <person name="Groth M."/>
            <person name="Guda C."/>
            <person name="Hadaegh A."/>
            <person name="Iglesias-Rodriguez M.D."/>
            <person name="Jenkins J."/>
            <person name="Jones B.M."/>
            <person name="Lawson T."/>
            <person name="Leese F."/>
            <person name="Lindquist E."/>
            <person name="Lobanov A."/>
            <person name="Lomsadze A."/>
            <person name="Malik S.B."/>
            <person name="Marsh M.E."/>
            <person name="Mackinder L."/>
            <person name="Mock T."/>
            <person name="Mueller-Roeber B."/>
            <person name="Pagarete A."/>
            <person name="Parker M."/>
            <person name="Probert I."/>
            <person name="Quesneville H."/>
            <person name="Raines C."/>
            <person name="Rensing S.A."/>
            <person name="Riano-Pachon D.M."/>
            <person name="Richier S."/>
            <person name="Rokitta S."/>
            <person name="Shiraiwa Y."/>
            <person name="Soanes D.M."/>
            <person name="van der Giezen M."/>
            <person name="Wahlund T.M."/>
            <person name="Williams B."/>
            <person name="Wilson W."/>
            <person name="Wolfe G."/>
            <person name="Wurch L.L."/>
        </authorList>
    </citation>
    <scope>NUCLEOTIDE SEQUENCE</scope>
</reference>
<accession>A0A0D3J4J1</accession>
<dbReference type="PANTHER" id="PTHR45614:SF274">
    <property type="entry name" value="MYB-LIKE DNA-BINDING PROTEIN"/>
    <property type="match status" value="1"/>
</dbReference>
<sequence>MGKHKTDSINYRKPWSPEEDLRLSQLVVIEGTQRWSKIALEMPSRNGKQCRERWLNQAQPAVSFDGHRKPTAVLSCRWAEIAKLLPGRTDNSVKNHWHSALHLSFRLRNGWELAQIKEFVLREDPESPLAKLLLDGAIPNDKRPMKTTAVLSALVQLLRAHSREAMQLAILQLHLSTGSTGDAVSDSMRPVAPTPELDLSLPTHLTSGQSTPSASVDFEAALDAMKGMKGDGKPQT</sequence>
<name>A0A0D3J4J1_EMIH1</name>
<dbReference type="eggNOG" id="KOG0048">
    <property type="taxonomic scope" value="Eukaryota"/>
</dbReference>
<dbReference type="InterPro" id="IPR050560">
    <property type="entry name" value="MYB_TF"/>
</dbReference>
<dbReference type="Proteomes" id="UP000013827">
    <property type="component" value="Unassembled WGS sequence"/>
</dbReference>
<dbReference type="GO" id="GO:0000978">
    <property type="term" value="F:RNA polymerase II cis-regulatory region sequence-specific DNA binding"/>
    <property type="evidence" value="ECO:0007669"/>
    <property type="project" value="TreeGrafter"/>
</dbReference>
<feature type="domain" description="Myb-like" evidence="2">
    <location>
        <begin position="12"/>
        <end position="58"/>
    </location>
</feature>
<dbReference type="KEGG" id="ehx:EMIHUDRAFT_196686"/>
<evidence type="ECO:0000313" key="5">
    <source>
        <dbReference type="Proteomes" id="UP000013827"/>
    </source>
</evidence>
<dbReference type="STRING" id="2903.R1E5V5"/>
<evidence type="ECO:0000259" key="3">
    <source>
        <dbReference type="PROSITE" id="PS51294"/>
    </source>
</evidence>
<dbReference type="GO" id="GO:0000981">
    <property type="term" value="F:DNA-binding transcription factor activity, RNA polymerase II-specific"/>
    <property type="evidence" value="ECO:0007669"/>
    <property type="project" value="TreeGrafter"/>
</dbReference>
<feature type="region of interest" description="Disordered" evidence="1">
    <location>
        <begin position="182"/>
        <end position="216"/>
    </location>
</feature>
<dbReference type="InterPro" id="IPR009057">
    <property type="entry name" value="Homeodomain-like_sf"/>
</dbReference>
<dbReference type="Pfam" id="PF00249">
    <property type="entry name" value="Myb_DNA-binding"/>
    <property type="match status" value="2"/>
</dbReference>
<dbReference type="GO" id="GO:0005634">
    <property type="term" value="C:nucleus"/>
    <property type="evidence" value="ECO:0007669"/>
    <property type="project" value="TreeGrafter"/>
</dbReference>
<dbReference type="GeneID" id="19046427"/>
<keyword evidence="5" id="KW-1185">Reference proteome</keyword>
<dbReference type="Gene3D" id="1.10.10.60">
    <property type="entry name" value="Homeodomain-like"/>
    <property type="match status" value="2"/>
</dbReference>
<dbReference type="SMART" id="SM00717">
    <property type="entry name" value="SANT"/>
    <property type="match status" value="2"/>
</dbReference>
<evidence type="ECO:0000256" key="1">
    <source>
        <dbReference type="SAM" id="MobiDB-lite"/>
    </source>
</evidence>
<dbReference type="InterPro" id="IPR017930">
    <property type="entry name" value="Myb_dom"/>
</dbReference>
<dbReference type="HOGENOM" id="CLU_1177265_0_0_1"/>
<dbReference type="PROSITE" id="PS50090">
    <property type="entry name" value="MYB_LIKE"/>
    <property type="match status" value="2"/>
</dbReference>
<dbReference type="RefSeq" id="XP_005770855.1">
    <property type="nucleotide sequence ID" value="XM_005770798.1"/>
</dbReference>
<protein>
    <submittedName>
        <fullName evidence="4">Uncharacterized protein</fullName>
    </submittedName>
</protein>
<dbReference type="InterPro" id="IPR001005">
    <property type="entry name" value="SANT/Myb"/>
</dbReference>
<evidence type="ECO:0000259" key="2">
    <source>
        <dbReference type="PROSITE" id="PS50090"/>
    </source>
</evidence>
<feature type="domain" description="HTH myb-type" evidence="3">
    <location>
        <begin position="77"/>
        <end position="105"/>
    </location>
</feature>
<dbReference type="EnsemblProtists" id="EOD18426">
    <property type="protein sequence ID" value="EOD18426"/>
    <property type="gene ID" value="EMIHUDRAFT_196686"/>
</dbReference>